<sequence length="243" mass="27539">MEASKHIEEPLAASQQSGKPSPEDVARGVLNDREVRVFRPSHVRFDPRKLDLPDDFFEPTASELKQIIQHDAAAVREIQERPLLTKKLRDAEKQKRMNRFRRSVIRVLFPDRVSIQGIFVPSSTIREVIRFVRAALADARNVKFHLFVVPPKKKLVDVKKTLWDEQLVPAAVVHIGIDTGPTSTTELLKPYLLEKIEDTPESIAAQPTAAPIPSPTLPQPESSEKKAKKPSASKKIPKWFRKK</sequence>
<name>A0A2V3IXG4_9FLOR</name>
<dbReference type="CDD" id="cd16118">
    <property type="entry name" value="UBX2_UBXN9"/>
    <property type="match status" value="1"/>
</dbReference>
<feature type="region of interest" description="Disordered" evidence="1">
    <location>
        <begin position="1"/>
        <end position="25"/>
    </location>
</feature>
<dbReference type="GO" id="GO:0005737">
    <property type="term" value="C:cytoplasm"/>
    <property type="evidence" value="ECO:0007669"/>
    <property type="project" value="TreeGrafter"/>
</dbReference>
<dbReference type="Gene3D" id="3.10.20.90">
    <property type="entry name" value="Phosphatidylinositol 3-kinase Catalytic Subunit, Chain A, domain 1"/>
    <property type="match status" value="1"/>
</dbReference>
<dbReference type="EMBL" id="NBIV01000032">
    <property type="protein sequence ID" value="PXF46801.1"/>
    <property type="molecule type" value="Genomic_DNA"/>
</dbReference>
<dbReference type="InterPro" id="IPR001012">
    <property type="entry name" value="UBX_dom"/>
</dbReference>
<dbReference type="GO" id="GO:0042593">
    <property type="term" value="P:glucose homeostasis"/>
    <property type="evidence" value="ECO:0007669"/>
    <property type="project" value="TreeGrafter"/>
</dbReference>
<dbReference type="OrthoDB" id="440781at2759"/>
<organism evidence="3 4">
    <name type="scientific">Gracilariopsis chorda</name>
    <dbReference type="NCBI Taxonomy" id="448386"/>
    <lineage>
        <taxon>Eukaryota</taxon>
        <taxon>Rhodophyta</taxon>
        <taxon>Florideophyceae</taxon>
        <taxon>Rhodymeniophycidae</taxon>
        <taxon>Gracilariales</taxon>
        <taxon>Gracilariaceae</taxon>
        <taxon>Gracilariopsis</taxon>
    </lineage>
</organism>
<reference evidence="3 4" key="1">
    <citation type="journal article" date="2018" name="Mol. Biol. Evol.">
        <title>Analysis of the draft genome of the red seaweed Gracilariopsis chorda provides insights into genome size evolution in Rhodophyta.</title>
        <authorList>
            <person name="Lee J."/>
            <person name="Yang E.C."/>
            <person name="Graf L."/>
            <person name="Yang J.H."/>
            <person name="Qiu H."/>
            <person name="Zel Zion U."/>
            <person name="Chan C.X."/>
            <person name="Stephens T.G."/>
            <person name="Weber A.P.M."/>
            <person name="Boo G.H."/>
            <person name="Boo S.M."/>
            <person name="Kim K.M."/>
            <person name="Shin Y."/>
            <person name="Jung M."/>
            <person name="Lee S.J."/>
            <person name="Yim H.S."/>
            <person name="Lee J.H."/>
            <person name="Bhattacharya D."/>
            <person name="Yoon H.S."/>
        </authorList>
    </citation>
    <scope>NUCLEOTIDE SEQUENCE [LARGE SCALE GENOMIC DNA]</scope>
    <source>
        <strain evidence="3 4">SKKU-2015</strain>
        <tissue evidence="3">Whole body</tissue>
    </source>
</reference>
<proteinExistence type="predicted"/>
<dbReference type="GO" id="GO:0006886">
    <property type="term" value="P:intracellular protein transport"/>
    <property type="evidence" value="ECO:0007669"/>
    <property type="project" value="TreeGrafter"/>
</dbReference>
<dbReference type="PANTHER" id="PTHR46467">
    <property type="entry name" value="TETHER CONTAINING UBX DOMAIN FOR GLUT4"/>
    <property type="match status" value="1"/>
</dbReference>
<evidence type="ECO:0000256" key="1">
    <source>
        <dbReference type="SAM" id="MobiDB-lite"/>
    </source>
</evidence>
<feature type="region of interest" description="Disordered" evidence="1">
    <location>
        <begin position="203"/>
        <end position="243"/>
    </location>
</feature>
<comment type="caution">
    <text evidence="3">The sequence shown here is derived from an EMBL/GenBank/DDBJ whole genome shotgun (WGS) entry which is preliminary data.</text>
</comment>
<evidence type="ECO:0000259" key="2">
    <source>
        <dbReference type="PROSITE" id="PS50033"/>
    </source>
</evidence>
<dbReference type="AlphaFoldDB" id="A0A2V3IXG4"/>
<dbReference type="STRING" id="448386.A0A2V3IXG4"/>
<dbReference type="GO" id="GO:0005634">
    <property type="term" value="C:nucleus"/>
    <property type="evidence" value="ECO:0007669"/>
    <property type="project" value="TreeGrafter"/>
</dbReference>
<protein>
    <submittedName>
        <fullName evidence="3">Tether containing UBX domain for GLUT4</fullName>
    </submittedName>
</protein>
<evidence type="ECO:0000313" key="4">
    <source>
        <dbReference type="Proteomes" id="UP000247409"/>
    </source>
</evidence>
<gene>
    <name evidence="3" type="ORF">BWQ96_03330</name>
</gene>
<evidence type="ECO:0000313" key="3">
    <source>
        <dbReference type="EMBL" id="PXF46801.1"/>
    </source>
</evidence>
<dbReference type="InterPro" id="IPR029071">
    <property type="entry name" value="Ubiquitin-like_domsf"/>
</dbReference>
<dbReference type="PANTHER" id="PTHR46467:SF1">
    <property type="entry name" value="TETHER CONTAINING UBX DOMAIN FOR GLUT4"/>
    <property type="match status" value="1"/>
</dbReference>
<keyword evidence="4" id="KW-1185">Reference proteome</keyword>
<feature type="domain" description="UBX" evidence="2">
    <location>
        <begin position="98"/>
        <end position="175"/>
    </location>
</feature>
<dbReference type="PROSITE" id="PS50033">
    <property type="entry name" value="UBX"/>
    <property type="match status" value="1"/>
</dbReference>
<dbReference type="GO" id="GO:0012506">
    <property type="term" value="C:vesicle membrane"/>
    <property type="evidence" value="ECO:0007669"/>
    <property type="project" value="TreeGrafter"/>
</dbReference>
<dbReference type="SUPFAM" id="SSF54236">
    <property type="entry name" value="Ubiquitin-like"/>
    <property type="match status" value="1"/>
</dbReference>
<dbReference type="Pfam" id="PF00789">
    <property type="entry name" value="UBX"/>
    <property type="match status" value="1"/>
</dbReference>
<feature type="compositionally biased region" description="Basic residues" evidence="1">
    <location>
        <begin position="226"/>
        <end position="243"/>
    </location>
</feature>
<dbReference type="Proteomes" id="UP000247409">
    <property type="component" value="Unassembled WGS sequence"/>
</dbReference>
<accession>A0A2V3IXG4</accession>